<keyword evidence="7 8" id="KW-0472">Membrane</keyword>
<organism evidence="10 11">
    <name type="scientific">Polistes dominula</name>
    <name type="common">European paper wasp</name>
    <name type="synonym">Vespa dominula</name>
    <dbReference type="NCBI Taxonomy" id="743375"/>
    <lineage>
        <taxon>Eukaryota</taxon>
        <taxon>Metazoa</taxon>
        <taxon>Ecdysozoa</taxon>
        <taxon>Arthropoda</taxon>
        <taxon>Hexapoda</taxon>
        <taxon>Insecta</taxon>
        <taxon>Pterygota</taxon>
        <taxon>Neoptera</taxon>
        <taxon>Endopterygota</taxon>
        <taxon>Hymenoptera</taxon>
        <taxon>Apocrita</taxon>
        <taxon>Aculeata</taxon>
        <taxon>Vespoidea</taxon>
        <taxon>Vespidae</taxon>
        <taxon>Polistinae</taxon>
        <taxon>Polistini</taxon>
        <taxon>Polistes</taxon>
    </lineage>
</organism>
<keyword evidence="3 9" id="KW-0813">Transport</keyword>
<feature type="repeat" description="Solcar" evidence="8">
    <location>
        <begin position="120"/>
        <end position="212"/>
    </location>
</feature>
<protein>
    <submittedName>
        <fullName evidence="11">Mitochondrial folate transporter/carrier</fullName>
    </submittedName>
</protein>
<evidence type="ECO:0000256" key="7">
    <source>
        <dbReference type="ARBA" id="ARBA00023136"/>
    </source>
</evidence>
<feature type="repeat" description="Solcar" evidence="8">
    <location>
        <begin position="21"/>
        <end position="110"/>
    </location>
</feature>
<dbReference type="RefSeq" id="XP_015182759.1">
    <property type="nucleotide sequence ID" value="XM_015327273.1"/>
</dbReference>
<evidence type="ECO:0000256" key="5">
    <source>
        <dbReference type="ARBA" id="ARBA00022737"/>
    </source>
</evidence>
<dbReference type="PROSITE" id="PS50920">
    <property type="entry name" value="SOLCAR"/>
    <property type="match status" value="3"/>
</dbReference>
<sequence>MSKIQANNTTGTNPILPTLSRFKYEYFVAGISGGVVSTLTLHPLDLIKIRLAVNDGRASVPQYNGIVDAFKQIVKSEGIRGFYRGVTPNVLGSGCSWGLYFFFYNNIKTWIQGGNSKKPLGPSMHMLAAADAGLLTLLMTNPIWVVKTRLCLQYVEDKNLAECKKYKGVTDALKKIYRTEGIRGLYKGLVPGMFGVSHGAIQFMTYEEMKNQYNVYQNLPIDTKLNMFEYILFAAVSKVIAAGVTYPYQVLRARLQDHHVDYRGTWHCIQVTWRYEGWRGFYKGLSVNLTRVTPATVITFVVYENLVHFLKFNS</sequence>
<keyword evidence="4 8" id="KW-0812">Transmembrane</keyword>
<dbReference type="Proteomes" id="UP000694924">
    <property type="component" value="Unplaced"/>
</dbReference>
<evidence type="ECO:0000313" key="10">
    <source>
        <dbReference type="Proteomes" id="UP000694924"/>
    </source>
</evidence>
<dbReference type="SUPFAM" id="SSF103506">
    <property type="entry name" value="Mitochondrial carrier"/>
    <property type="match status" value="1"/>
</dbReference>
<reference evidence="11" key="1">
    <citation type="submission" date="2025-08" db="UniProtKB">
        <authorList>
            <consortium name="RefSeq"/>
        </authorList>
    </citation>
    <scope>IDENTIFICATION</scope>
    <source>
        <tissue evidence="11">Whole body</tissue>
    </source>
</reference>
<dbReference type="PANTHER" id="PTHR45683">
    <property type="entry name" value="MITOCHONDRIAL NICOTINAMIDE ADENINE DINUCLEOTIDE TRANSPORTER 1-RELATED-RELATED"/>
    <property type="match status" value="1"/>
</dbReference>
<keyword evidence="6" id="KW-1133">Transmembrane helix</keyword>
<evidence type="ECO:0000256" key="3">
    <source>
        <dbReference type="ARBA" id="ARBA00022448"/>
    </source>
</evidence>
<dbReference type="GeneID" id="107069728"/>
<evidence type="ECO:0000256" key="8">
    <source>
        <dbReference type="PROSITE-ProRule" id="PRU00282"/>
    </source>
</evidence>
<feature type="repeat" description="Solcar" evidence="8">
    <location>
        <begin position="229"/>
        <end position="309"/>
    </location>
</feature>
<evidence type="ECO:0000256" key="2">
    <source>
        <dbReference type="ARBA" id="ARBA00006375"/>
    </source>
</evidence>
<evidence type="ECO:0000256" key="9">
    <source>
        <dbReference type="RuleBase" id="RU000488"/>
    </source>
</evidence>
<dbReference type="InterPro" id="IPR018108">
    <property type="entry name" value="MCP_transmembrane"/>
</dbReference>
<name>A0ABM1IRC2_POLDO</name>
<comment type="similarity">
    <text evidence="2 9">Belongs to the mitochondrial carrier (TC 2.A.29) family.</text>
</comment>
<dbReference type="Pfam" id="PF00153">
    <property type="entry name" value="Mito_carr"/>
    <property type="match status" value="3"/>
</dbReference>
<keyword evidence="10" id="KW-1185">Reference proteome</keyword>
<comment type="subcellular location">
    <subcellularLocation>
        <location evidence="1">Membrane</location>
        <topology evidence="1">Multi-pass membrane protein</topology>
    </subcellularLocation>
</comment>
<evidence type="ECO:0000313" key="11">
    <source>
        <dbReference type="RefSeq" id="XP_015182759.1"/>
    </source>
</evidence>
<proteinExistence type="inferred from homology"/>
<evidence type="ECO:0000256" key="1">
    <source>
        <dbReference type="ARBA" id="ARBA00004141"/>
    </source>
</evidence>
<evidence type="ECO:0000256" key="4">
    <source>
        <dbReference type="ARBA" id="ARBA00022692"/>
    </source>
</evidence>
<evidence type="ECO:0000256" key="6">
    <source>
        <dbReference type="ARBA" id="ARBA00022989"/>
    </source>
</evidence>
<dbReference type="InterPro" id="IPR044712">
    <property type="entry name" value="SLC25A32-like"/>
</dbReference>
<gene>
    <name evidence="11" type="primary">LOC107069728</name>
</gene>
<accession>A0ABM1IRC2</accession>
<dbReference type="InterPro" id="IPR023395">
    <property type="entry name" value="MCP_dom_sf"/>
</dbReference>
<keyword evidence="5" id="KW-0677">Repeat</keyword>
<dbReference type="Gene3D" id="1.50.40.10">
    <property type="entry name" value="Mitochondrial carrier domain"/>
    <property type="match status" value="1"/>
</dbReference>